<dbReference type="GO" id="GO:0004674">
    <property type="term" value="F:protein serine/threonine kinase activity"/>
    <property type="evidence" value="ECO:0007669"/>
    <property type="project" value="UniProtKB-KW"/>
</dbReference>
<protein>
    <submittedName>
        <fullName evidence="7">Serine/threonine protein kinase</fullName>
    </submittedName>
</protein>
<dbReference type="Proteomes" id="UP000609849">
    <property type="component" value="Unassembled WGS sequence"/>
</dbReference>
<dbReference type="PROSITE" id="PS00108">
    <property type="entry name" value="PROTEIN_KINASE_ST"/>
    <property type="match status" value="1"/>
</dbReference>
<reference evidence="7 8" key="1">
    <citation type="submission" date="2020-08" db="EMBL/GenBank/DDBJ databases">
        <authorList>
            <person name="Liu C."/>
            <person name="Sun Q."/>
        </authorList>
    </citation>
    <scope>NUCLEOTIDE SEQUENCE [LARGE SCALE GENOMIC DNA]</scope>
    <source>
        <strain evidence="7 8">NSJ-18</strain>
    </source>
</reference>
<dbReference type="InterPro" id="IPR000719">
    <property type="entry name" value="Prot_kinase_dom"/>
</dbReference>
<evidence type="ECO:0000256" key="3">
    <source>
        <dbReference type="ARBA" id="ARBA00022741"/>
    </source>
</evidence>
<proteinExistence type="predicted"/>
<dbReference type="RefSeq" id="WP_153925520.1">
    <property type="nucleotide sequence ID" value="NZ_JACRWE010000001.1"/>
</dbReference>
<evidence type="ECO:0000256" key="4">
    <source>
        <dbReference type="ARBA" id="ARBA00022777"/>
    </source>
</evidence>
<evidence type="ECO:0000259" key="6">
    <source>
        <dbReference type="PROSITE" id="PS50011"/>
    </source>
</evidence>
<evidence type="ECO:0000256" key="1">
    <source>
        <dbReference type="ARBA" id="ARBA00022527"/>
    </source>
</evidence>
<evidence type="ECO:0000313" key="8">
    <source>
        <dbReference type="Proteomes" id="UP000609849"/>
    </source>
</evidence>
<name>A0ABR7JKX9_9FIRM</name>
<dbReference type="InterPro" id="IPR008271">
    <property type="entry name" value="Ser/Thr_kinase_AS"/>
</dbReference>
<sequence length="350" mass="41413">MQISTKINLKILEKINSEGVNSALYIVEDTQLGSKFILKQIDKKNLKEYDRYFDESKKICMLEHPNIIPIKHASYDDEYIYIVMPYFENGSLYNLLQYRNLTLREIIRYSLDFLQAVYYIHNNNMVHCDIKPNNILIDDDNRAVLTDFGSALYLDEDGNAKLKNVYYKHIAPEQCLNSTVNKRIDVYQIGTTLYRMCNGNEEYNNQVKRYKDLNSLKIASANGKFPVRKKYLPHIPKTMIQIIEKCLKVNQNERYNNVLEIMNDLSSVNENLDWYYTKINKEEYSWSSNEKNILLYKELGYWNIRHNINTEYNEIRSLDSKAQGYRLIRKIINTEKNNPTLIRSSRVIKG</sequence>
<evidence type="ECO:0000256" key="5">
    <source>
        <dbReference type="ARBA" id="ARBA00022840"/>
    </source>
</evidence>
<dbReference type="CDD" id="cd14014">
    <property type="entry name" value="STKc_PknB_like"/>
    <property type="match status" value="1"/>
</dbReference>
<keyword evidence="8" id="KW-1185">Reference proteome</keyword>
<feature type="domain" description="Protein kinase" evidence="6">
    <location>
        <begin position="9"/>
        <end position="272"/>
    </location>
</feature>
<comment type="caution">
    <text evidence="7">The sequence shown here is derived from an EMBL/GenBank/DDBJ whole genome shotgun (WGS) entry which is preliminary data.</text>
</comment>
<dbReference type="SUPFAM" id="SSF56112">
    <property type="entry name" value="Protein kinase-like (PK-like)"/>
    <property type="match status" value="1"/>
</dbReference>
<evidence type="ECO:0000313" key="7">
    <source>
        <dbReference type="EMBL" id="MBC5995581.1"/>
    </source>
</evidence>
<dbReference type="PANTHER" id="PTHR24345:SF0">
    <property type="entry name" value="CELL CYCLE SERINE_THREONINE-PROTEIN KINASE CDC5_MSD2"/>
    <property type="match status" value="1"/>
</dbReference>
<keyword evidence="2" id="KW-0808">Transferase</keyword>
<dbReference type="Pfam" id="PF00069">
    <property type="entry name" value="Pkinase"/>
    <property type="match status" value="1"/>
</dbReference>
<gene>
    <name evidence="7" type="ORF">H8923_02295</name>
</gene>
<evidence type="ECO:0000256" key="2">
    <source>
        <dbReference type="ARBA" id="ARBA00022679"/>
    </source>
</evidence>
<dbReference type="Gene3D" id="3.30.200.20">
    <property type="entry name" value="Phosphorylase Kinase, domain 1"/>
    <property type="match status" value="1"/>
</dbReference>
<dbReference type="InterPro" id="IPR011009">
    <property type="entry name" value="Kinase-like_dom_sf"/>
</dbReference>
<keyword evidence="3" id="KW-0547">Nucleotide-binding</keyword>
<keyword evidence="5" id="KW-0067">ATP-binding</keyword>
<dbReference type="EMBL" id="JACRWE010000001">
    <property type="protein sequence ID" value="MBC5995581.1"/>
    <property type="molecule type" value="Genomic_DNA"/>
</dbReference>
<dbReference type="Gene3D" id="1.10.510.10">
    <property type="entry name" value="Transferase(Phosphotransferase) domain 1"/>
    <property type="match status" value="1"/>
</dbReference>
<dbReference type="PROSITE" id="PS50011">
    <property type="entry name" value="PROTEIN_KINASE_DOM"/>
    <property type="match status" value="1"/>
</dbReference>
<keyword evidence="1 7" id="KW-0723">Serine/threonine-protein kinase</keyword>
<keyword evidence="4 7" id="KW-0418">Kinase</keyword>
<accession>A0ABR7JKX9</accession>
<dbReference type="SMART" id="SM00220">
    <property type="entry name" value="S_TKc"/>
    <property type="match status" value="1"/>
</dbReference>
<organism evidence="7 8">
    <name type="scientific">Romboutsia faecis</name>
    <dbReference type="NCBI Taxonomy" id="2764597"/>
    <lineage>
        <taxon>Bacteria</taxon>
        <taxon>Bacillati</taxon>
        <taxon>Bacillota</taxon>
        <taxon>Clostridia</taxon>
        <taxon>Peptostreptococcales</taxon>
        <taxon>Peptostreptococcaceae</taxon>
        <taxon>Romboutsia</taxon>
    </lineage>
</organism>
<dbReference type="PANTHER" id="PTHR24345">
    <property type="entry name" value="SERINE/THREONINE-PROTEIN KINASE PLK"/>
    <property type="match status" value="1"/>
</dbReference>